<dbReference type="EMBL" id="MWQY01000007">
    <property type="protein sequence ID" value="ORC35972.1"/>
    <property type="molecule type" value="Genomic_DNA"/>
</dbReference>
<dbReference type="Pfam" id="PF01547">
    <property type="entry name" value="SBP_bac_1"/>
    <property type="match status" value="1"/>
</dbReference>
<name>A0A1Y1RZA2_9SPIO</name>
<dbReference type="AlphaFoldDB" id="A0A1Y1RZA2"/>
<dbReference type="GO" id="GO:0015768">
    <property type="term" value="P:maltose transport"/>
    <property type="evidence" value="ECO:0007669"/>
    <property type="project" value="TreeGrafter"/>
</dbReference>
<proteinExistence type="inferred from homology"/>
<dbReference type="SUPFAM" id="SSF53850">
    <property type="entry name" value="Periplasmic binding protein-like II"/>
    <property type="match status" value="1"/>
</dbReference>
<evidence type="ECO:0000256" key="3">
    <source>
        <dbReference type="ARBA" id="ARBA00022729"/>
    </source>
</evidence>
<dbReference type="GO" id="GO:1901982">
    <property type="term" value="F:maltose binding"/>
    <property type="evidence" value="ECO:0007669"/>
    <property type="project" value="TreeGrafter"/>
</dbReference>
<organism evidence="4 5">
    <name type="scientific">Marispirochaeta aestuarii</name>
    <dbReference type="NCBI Taxonomy" id="1963862"/>
    <lineage>
        <taxon>Bacteria</taxon>
        <taxon>Pseudomonadati</taxon>
        <taxon>Spirochaetota</taxon>
        <taxon>Spirochaetia</taxon>
        <taxon>Spirochaetales</taxon>
        <taxon>Spirochaetaceae</taxon>
        <taxon>Marispirochaeta</taxon>
    </lineage>
</organism>
<keyword evidence="2" id="KW-0813">Transport</keyword>
<evidence type="ECO:0008006" key="6">
    <source>
        <dbReference type="Google" id="ProtNLM"/>
    </source>
</evidence>
<dbReference type="InterPro" id="IPR006059">
    <property type="entry name" value="SBP"/>
</dbReference>
<dbReference type="Gene3D" id="3.40.190.10">
    <property type="entry name" value="Periplasmic binding protein-like II"/>
    <property type="match status" value="2"/>
</dbReference>
<dbReference type="GO" id="GO:0055052">
    <property type="term" value="C:ATP-binding cassette (ABC) transporter complex, substrate-binding subunit-containing"/>
    <property type="evidence" value="ECO:0007669"/>
    <property type="project" value="TreeGrafter"/>
</dbReference>
<dbReference type="CDD" id="cd14748">
    <property type="entry name" value="PBP2_UgpB"/>
    <property type="match status" value="1"/>
</dbReference>
<dbReference type="Proteomes" id="UP000192343">
    <property type="component" value="Unassembled WGS sequence"/>
</dbReference>
<accession>A0A1Y1RZA2</accession>
<keyword evidence="3" id="KW-0732">Signal</keyword>
<dbReference type="PANTHER" id="PTHR30061:SF50">
    <property type="entry name" value="MALTOSE_MALTODEXTRIN-BINDING PERIPLASMIC PROTEIN"/>
    <property type="match status" value="1"/>
</dbReference>
<evidence type="ECO:0000256" key="1">
    <source>
        <dbReference type="ARBA" id="ARBA00008520"/>
    </source>
</evidence>
<protein>
    <recommendedName>
        <fullName evidence="6">ABC transporter substrate-binding protein</fullName>
    </recommendedName>
</protein>
<reference evidence="4 5" key="1">
    <citation type="submission" date="2017-03" db="EMBL/GenBank/DDBJ databases">
        <title>Draft Genome sequence of Marispirochaeta sp. strain JC444.</title>
        <authorList>
            <person name="Shivani Y."/>
            <person name="Subhash Y."/>
            <person name="Sasikala C."/>
            <person name="Ramana C."/>
        </authorList>
    </citation>
    <scope>NUCLEOTIDE SEQUENCE [LARGE SCALE GENOMIC DNA]</scope>
    <source>
        <strain evidence="4 5">JC444</strain>
    </source>
</reference>
<dbReference type="STRING" id="1963862.B4O97_07845"/>
<evidence type="ECO:0000256" key="2">
    <source>
        <dbReference type="ARBA" id="ARBA00022448"/>
    </source>
</evidence>
<evidence type="ECO:0000313" key="5">
    <source>
        <dbReference type="Proteomes" id="UP000192343"/>
    </source>
</evidence>
<sequence>MRIVKKIVREAYMRKKLRTVAVIIIITIAIGNVWAGGGQEATADGKTEIRWMQWKTTEVGQEVMDELKAEFEKANPDFTLTLVDHPFNGFHDKVVTLAQAQQLPEVILVQVDWVGEFAQSKIITTLDPLVAEEPANFLDQYYDAFKMQVEGKRYSLPLHAGCVALYYNTDIFAREGISQPPKSWAELTEIAKKVTKPEKNQYAFTGTLATEPPTNMTYDIYPLMFQAGAKIVDENNKPVFNSDAGVKALEFYKELMVESETSVPGILQNGEKEKRGNFAAGNIAMMFEGPWGVAIQKNLNPDKDFGITTLPWGETNGTIVRGSLFAIPSSTAKDEKKLEGAWELVKFISGPIGGEIWCRATGDLPGNKIVADKPFVKENKYMKVFIEQMGLPNAMAIPHLPYQVELNRIMTIEVQNFVDGKKSAKQALDDAAIKWEELISK</sequence>
<comment type="similarity">
    <text evidence="1">Belongs to the bacterial solute-binding protein 1 family.</text>
</comment>
<comment type="caution">
    <text evidence="4">The sequence shown here is derived from an EMBL/GenBank/DDBJ whole genome shotgun (WGS) entry which is preliminary data.</text>
</comment>
<dbReference type="PANTHER" id="PTHR30061">
    <property type="entry name" value="MALTOSE-BINDING PERIPLASMIC PROTEIN"/>
    <property type="match status" value="1"/>
</dbReference>
<dbReference type="GO" id="GO:0042956">
    <property type="term" value="P:maltodextrin transmembrane transport"/>
    <property type="evidence" value="ECO:0007669"/>
    <property type="project" value="TreeGrafter"/>
</dbReference>
<gene>
    <name evidence="4" type="ORF">B4O97_07845</name>
</gene>
<keyword evidence="5" id="KW-1185">Reference proteome</keyword>
<evidence type="ECO:0000313" key="4">
    <source>
        <dbReference type="EMBL" id="ORC35972.1"/>
    </source>
</evidence>